<evidence type="ECO:0000313" key="16">
    <source>
        <dbReference type="Proteomes" id="UP000183567"/>
    </source>
</evidence>
<dbReference type="GO" id="GO:0020037">
    <property type="term" value="F:heme binding"/>
    <property type="evidence" value="ECO:0007669"/>
    <property type="project" value="InterPro"/>
</dbReference>
<dbReference type="PANTHER" id="PTHR24305">
    <property type="entry name" value="CYTOCHROME P450"/>
    <property type="match status" value="1"/>
</dbReference>
<evidence type="ECO:0000256" key="2">
    <source>
        <dbReference type="ARBA" id="ARBA00004370"/>
    </source>
</evidence>
<keyword evidence="7 13" id="KW-0479">Metal-binding</keyword>
<evidence type="ECO:0000256" key="13">
    <source>
        <dbReference type="PIRSR" id="PIRSR602401-1"/>
    </source>
</evidence>
<evidence type="ECO:0000256" key="7">
    <source>
        <dbReference type="ARBA" id="ARBA00022723"/>
    </source>
</evidence>
<proteinExistence type="inferred from homology"/>
<dbReference type="Proteomes" id="UP000183567">
    <property type="component" value="Unassembled WGS sequence"/>
</dbReference>
<dbReference type="Pfam" id="PF00067">
    <property type="entry name" value="p450"/>
    <property type="match status" value="1"/>
</dbReference>
<dbReference type="AlphaFoldDB" id="A0A1J8Q3L5"/>
<protein>
    <recommendedName>
        <fullName evidence="17">Cytochrome P450</fullName>
    </recommendedName>
</protein>
<accession>A0A1J8Q3L5</accession>
<evidence type="ECO:0000256" key="1">
    <source>
        <dbReference type="ARBA" id="ARBA00001971"/>
    </source>
</evidence>
<dbReference type="GO" id="GO:0016020">
    <property type="term" value="C:membrane"/>
    <property type="evidence" value="ECO:0007669"/>
    <property type="project" value="UniProtKB-SubCell"/>
</dbReference>
<keyword evidence="10 13" id="KW-0408">Iron</keyword>
<evidence type="ECO:0000256" key="9">
    <source>
        <dbReference type="ARBA" id="ARBA00023002"/>
    </source>
</evidence>
<evidence type="ECO:0000256" key="11">
    <source>
        <dbReference type="ARBA" id="ARBA00023033"/>
    </source>
</evidence>
<dbReference type="Gene3D" id="1.10.630.10">
    <property type="entry name" value="Cytochrome P450"/>
    <property type="match status" value="1"/>
</dbReference>
<keyword evidence="9" id="KW-0560">Oxidoreductase</keyword>
<dbReference type="EMBL" id="LVVM01006535">
    <property type="protein sequence ID" value="OJA07840.1"/>
    <property type="molecule type" value="Genomic_DNA"/>
</dbReference>
<dbReference type="InterPro" id="IPR001128">
    <property type="entry name" value="Cyt_P450"/>
</dbReference>
<dbReference type="PRINTS" id="PR00385">
    <property type="entry name" value="P450"/>
</dbReference>
<keyword evidence="16" id="KW-1185">Reference proteome</keyword>
<dbReference type="InterPro" id="IPR002401">
    <property type="entry name" value="Cyt_P450_E_grp-I"/>
</dbReference>
<dbReference type="STRING" id="180088.A0A1J8Q3L5"/>
<keyword evidence="8 14" id="KW-1133">Transmembrane helix</keyword>
<evidence type="ECO:0000256" key="3">
    <source>
        <dbReference type="ARBA" id="ARBA00004721"/>
    </source>
</evidence>
<evidence type="ECO:0000256" key="8">
    <source>
        <dbReference type="ARBA" id="ARBA00022989"/>
    </source>
</evidence>
<evidence type="ECO:0000256" key="14">
    <source>
        <dbReference type="SAM" id="Phobius"/>
    </source>
</evidence>
<dbReference type="SUPFAM" id="SSF48264">
    <property type="entry name" value="Cytochrome P450"/>
    <property type="match status" value="1"/>
</dbReference>
<comment type="cofactor">
    <cofactor evidence="1 13">
        <name>heme</name>
        <dbReference type="ChEBI" id="CHEBI:30413"/>
    </cofactor>
</comment>
<dbReference type="GO" id="GO:0005506">
    <property type="term" value="F:iron ion binding"/>
    <property type="evidence" value="ECO:0007669"/>
    <property type="project" value="InterPro"/>
</dbReference>
<dbReference type="PANTHER" id="PTHR24305:SF166">
    <property type="entry name" value="CYTOCHROME P450 12A4, MITOCHONDRIAL-RELATED"/>
    <property type="match status" value="1"/>
</dbReference>
<keyword evidence="11" id="KW-0503">Monooxygenase</keyword>
<keyword evidence="12 14" id="KW-0472">Membrane</keyword>
<keyword evidence="5 13" id="KW-0349">Heme</keyword>
<evidence type="ECO:0000256" key="6">
    <source>
        <dbReference type="ARBA" id="ARBA00022692"/>
    </source>
</evidence>
<sequence>MFTFRTPRIDSYMKWFAERPTSCIFHHRDLIMDPATFWWSLFSLAITFVISQLFTVPSHLRHFPRVPILLLVSYLPGEVEDMRIKRHIPPYANERGEGLVLPIFILLWIALQVSENLSLFPNELPPDGLLLWRFIGYSNILMLNGDQWKKHSRVIRDAFNLSIPVKHFTTLSKNLFDVINPPSEESDTHTVDFSELAQRFALDAVGSSVLGHDFDAIRTESLFVKEYNGVMRNNANPICLIMPFLEKAFPRKGVIKRMDNLVDRFKVLLQTKRSDPGDDVMTSMLEEPIMSEEELRDNMIVLFIAGHDTSAGGLSTLVYFLAIRPEIQAAAREEVLHVLGPTSDPSITTLSASSLPYMNACIREALRINTPISYIVPRITTDAVTLGKYYIPPNTSLIYNIYAVHHICGDPHIFWPNRFLEKTERSSILKNAWVPFASGPRQCPARNFAFYEQRALAVMLLREYEWSLPADSIHKNGLKNAFSPFALMIPHDLHITFTKRKSLRPAGRLGAGFICSVP</sequence>
<evidence type="ECO:0000256" key="5">
    <source>
        <dbReference type="ARBA" id="ARBA00022617"/>
    </source>
</evidence>
<reference evidence="15 16" key="1">
    <citation type="submission" date="2016-03" db="EMBL/GenBank/DDBJ databases">
        <title>Comparative genomics of the ectomycorrhizal sister species Rhizopogon vinicolor and Rhizopogon vesiculosus (Basidiomycota: Boletales) reveals a divergence of the mating type B locus.</title>
        <authorList>
            <person name="Mujic A.B."/>
            <person name="Kuo A."/>
            <person name="Tritt A."/>
            <person name="Lipzen A."/>
            <person name="Chen C."/>
            <person name="Johnson J."/>
            <person name="Sharma A."/>
            <person name="Barry K."/>
            <person name="Grigoriev I.V."/>
            <person name="Spatafora J.W."/>
        </authorList>
    </citation>
    <scope>NUCLEOTIDE SEQUENCE [LARGE SCALE GENOMIC DNA]</scope>
    <source>
        <strain evidence="15 16">AM-OR11-056</strain>
    </source>
</reference>
<evidence type="ECO:0008006" key="17">
    <source>
        <dbReference type="Google" id="ProtNLM"/>
    </source>
</evidence>
<evidence type="ECO:0000256" key="12">
    <source>
        <dbReference type="ARBA" id="ARBA00023136"/>
    </source>
</evidence>
<comment type="subcellular location">
    <subcellularLocation>
        <location evidence="2">Membrane</location>
    </subcellularLocation>
</comment>
<organism evidence="15 16">
    <name type="scientific">Rhizopogon vesiculosus</name>
    <dbReference type="NCBI Taxonomy" id="180088"/>
    <lineage>
        <taxon>Eukaryota</taxon>
        <taxon>Fungi</taxon>
        <taxon>Dikarya</taxon>
        <taxon>Basidiomycota</taxon>
        <taxon>Agaricomycotina</taxon>
        <taxon>Agaricomycetes</taxon>
        <taxon>Agaricomycetidae</taxon>
        <taxon>Boletales</taxon>
        <taxon>Suillineae</taxon>
        <taxon>Rhizopogonaceae</taxon>
        <taxon>Rhizopogon</taxon>
    </lineage>
</organism>
<feature type="transmembrane region" description="Helical" evidence="14">
    <location>
        <begin position="37"/>
        <end position="56"/>
    </location>
</feature>
<feature type="binding site" description="axial binding residue" evidence="13">
    <location>
        <position position="443"/>
    </location>
    <ligand>
        <name>heme</name>
        <dbReference type="ChEBI" id="CHEBI:30413"/>
    </ligand>
    <ligandPart>
        <name>Fe</name>
        <dbReference type="ChEBI" id="CHEBI:18248"/>
    </ligandPart>
</feature>
<comment type="caution">
    <text evidence="15">The sequence shown here is derived from an EMBL/GenBank/DDBJ whole genome shotgun (WGS) entry which is preliminary data.</text>
</comment>
<evidence type="ECO:0000313" key="15">
    <source>
        <dbReference type="EMBL" id="OJA07840.1"/>
    </source>
</evidence>
<dbReference type="GO" id="GO:0016705">
    <property type="term" value="F:oxidoreductase activity, acting on paired donors, with incorporation or reduction of molecular oxygen"/>
    <property type="evidence" value="ECO:0007669"/>
    <property type="project" value="InterPro"/>
</dbReference>
<comment type="pathway">
    <text evidence="3">Secondary metabolite biosynthesis; terpenoid biosynthesis.</text>
</comment>
<dbReference type="PRINTS" id="PR00463">
    <property type="entry name" value="EP450I"/>
</dbReference>
<dbReference type="OrthoDB" id="1470350at2759"/>
<dbReference type="GO" id="GO:0004497">
    <property type="term" value="F:monooxygenase activity"/>
    <property type="evidence" value="ECO:0007669"/>
    <property type="project" value="UniProtKB-KW"/>
</dbReference>
<gene>
    <name evidence="15" type="ORF">AZE42_06360</name>
</gene>
<comment type="similarity">
    <text evidence="4">Belongs to the cytochrome P450 family.</text>
</comment>
<evidence type="ECO:0000256" key="10">
    <source>
        <dbReference type="ARBA" id="ARBA00023004"/>
    </source>
</evidence>
<dbReference type="InterPro" id="IPR036396">
    <property type="entry name" value="Cyt_P450_sf"/>
</dbReference>
<keyword evidence="6 14" id="KW-0812">Transmembrane</keyword>
<dbReference type="InterPro" id="IPR050121">
    <property type="entry name" value="Cytochrome_P450_monoxygenase"/>
</dbReference>
<name>A0A1J8Q3L5_9AGAM</name>
<evidence type="ECO:0000256" key="4">
    <source>
        <dbReference type="ARBA" id="ARBA00010617"/>
    </source>
</evidence>